<dbReference type="InterPro" id="IPR003833">
    <property type="entry name" value="CT_C_D"/>
</dbReference>
<dbReference type="Gene3D" id="3.30.1360.40">
    <property type="match status" value="1"/>
</dbReference>
<name>A0A2U3NP44_9MYCO</name>
<protein>
    <submittedName>
        <fullName evidence="5">Allophanate hydrolase subunit 1</fullName>
    </submittedName>
</protein>
<evidence type="ECO:0000256" key="3">
    <source>
        <dbReference type="ARBA" id="ARBA00022840"/>
    </source>
</evidence>
<dbReference type="Pfam" id="PF02682">
    <property type="entry name" value="CT_C_D"/>
    <property type="match status" value="1"/>
</dbReference>
<keyword evidence="3" id="KW-0067">ATP-binding</keyword>
<dbReference type="InterPro" id="IPR010016">
    <property type="entry name" value="PxpB"/>
</dbReference>
<dbReference type="SUPFAM" id="SSF50891">
    <property type="entry name" value="Cyclophilin-like"/>
    <property type="match status" value="1"/>
</dbReference>
<dbReference type="EMBL" id="FUFA01000002">
    <property type="protein sequence ID" value="SPM33308.1"/>
    <property type="molecule type" value="Genomic_DNA"/>
</dbReference>
<dbReference type="PANTHER" id="PTHR34698:SF2">
    <property type="entry name" value="5-OXOPROLINASE SUBUNIT B"/>
    <property type="match status" value="1"/>
</dbReference>
<evidence type="ECO:0000256" key="1">
    <source>
        <dbReference type="ARBA" id="ARBA00022741"/>
    </source>
</evidence>
<dbReference type="Proteomes" id="UP000240988">
    <property type="component" value="Unassembled WGS sequence"/>
</dbReference>
<keyword evidence="6" id="KW-1185">Reference proteome</keyword>
<sequence length="223" mass="23921">MSVTDVPEALAPELVGNVVLDYGDQALLVQCGSTAEVLGWATELRAAGLPGVLDVVPAARTVLVKLAGPRYQGVVRQRLRKMRVNPDPFIGRVSAERRADVVIDVVYDGPDLAEVANHTGLTTAQVVHAHTSTLWRVGFSGFAPGFAYLVDGDPRLRVPRRAEPRTSVPAGSVALAGEFSAVYPRQSPGGWQLIGHTDAALWDLDRPNPALLTRGTWVQFRAA</sequence>
<dbReference type="SUPFAM" id="SSF160467">
    <property type="entry name" value="PH0987 N-terminal domain-like"/>
    <property type="match status" value="1"/>
</dbReference>
<dbReference type="RefSeq" id="WP_077086686.1">
    <property type="nucleotide sequence ID" value="NZ_LT721901.1"/>
</dbReference>
<dbReference type="SMART" id="SM00796">
    <property type="entry name" value="AHS1"/>
    <property type="match status" value="1"/>
</dbReference>
<dbReference type="STRING" id="1841860.GCA_900157375_01113"/>
<proteinExistence type="predicted"/>
<dbReference type="AlphaFoldDB" id="A0A2U3NP44"/>
<dbReference type="GO" id="GO:0016787">
    <property type="term" value="F:hydrolase activity"/>
    <property type="evidence" value="ECO:0007669"/>
    <property type="project" value="UniProtKB-KW"/>
</dbReference>
<dbReference type="Gene3D" id="2.40.100.10">
    <property type="entry name" value="Cyclophilin-like"/>
    <property type="match status" value="1"/>
</dbReference>
<evidence type="ECO:0000313" key="5">
    <source>
        <dbReference type="EMBL" id="SPM33308.1"/>
    </source>
</evidence>
<evidence type="ECO:0000256" key="2">
    <source>
        <dbReference type="ARBA" id="ARBA00022801"/>
    </source>
</evidence>
<evidence type="ECO:0000259" key="4">
    <source>
        <dbReference type="SMART" id="SM00796"/>
    </source>
</evidence>
<dbReference type="OrthoDB" id="9778567at2"/>
<keyword evidence="1" id="KW-0547">Nucleotide-binding</keyword>
<accession>A0A2U3NP44</accession>
<feature type="domain" description="Carboxyltransferase" evidence="4">
    <location>
        <begin position="17"/>
        <end position="212"/>
    </location>
</feature>
<organism evidence="5 6">
    <name type="scientific">Mycobacterium rhizamassiliense</name>
    <dbReference type="NCBI Taxonomy" id="1841860"/>
    <lineage>
        <taxon>Bacteria</taxon>
        <taxon>Bacillati</taxon>
        <taxon>Actinomycetota</taxon>
        <taxon>Actinomycetes</taxon>
        <taxon>Mycobacteriales</taxon>
        <taxon>Mycobacteriaceae</taxon>
        <taxon>Mycobacterium</taxon>
    </lineage>
</organism>
<gene>
    <name evidence="5" type="ORF">MRAB57_1112</name>
</gene>
<dbReference type="GO" id="GO:0005524">
    <property type="term" value="F:ATP binding"/>
    <property type="evidence" value="ECO:0007669"/>
    <property type="project" value="UniProtKB-KW"/>
</dbReference>
<reference evidence="5 6" key="1">
    <citation type="submission" date="2017-01" db="EMBL/GenBank/DDBJ databases">
        <authorList>
            <consortium name="Urmite Genomes"/>
        </authorList>
    </citation>
    <scope>NUCLEOTIDE SEQUENCE [LARGE SCALE GENOMIC DNA]</scope>
    <source>
        <strain evidence="5 6">AB57</strain>
    </source>
</reference>
<evidence type="ECO:0000313" key="6">
    <source>
        <dbReference type="Proteomes" id="UP000240988"/>
    </source>
</evidence>
<dbReference type="InterPro" id="IPR029000">
    <property type="entry name" value="Cyclophilin-like_dom_sf"/>
</dbReference>
<keyword evidence="2 5" id="KW-0378">Hydrolase</keyword>
<dbReference type="PANTHER" id="PTHR34698">
    <property type="entry name" value="5-OXOPROLINASE SUBUNIT B"/>
    <property type="match status" value="1"/>
</dbReference>